<organism evidence="1">
    <name type="scientific">uncultured Caudovirales phage</name>
    <dbReference type="NCBI Taxonomy" id="2100421"/>
    <lineage>
        <taxon>Viruses</taxon>
        <taxon>Duplodnaviria</taxon>
        <taxon>Heunggongvirae</taxon>
        <taxon>Uroviricota</taxon>
        <taxon>Caudoviricetes</taxon>
        <taxon>Peduoviridae</taxon>
        <taxon>Maltschvirus</taxon>
        <taxon>Maltschvirus maltsch</taxon>
    </lineage>
</organism>
<reference evidence="1" key="1">
    <citation type="submission" date="2020-05" db="EMBL/GenBank/DDBJ databases">
        <authorList>
            <person name="Chiriac C."/>
            <person name="Salcher M."/>
            <person name="Ghai R."/>
            <person name="Kavagutti S V."/>
        </authorList>
    </citation>
    <scope>NUCLEOTIDE SEQUENCE</scope>
</reference>
<accession>A0A6J5SAL8</accession>
<proteinExistence type="predicted"/>
<gene>
    <name evidence="1" type="ORF">UFOVP1417_25</name>
</gene>
<protein>
    <submittedName>
        <fullName evidence="1">Uncharacterized protein</fullName>
    </submittedName>
</protein>
<name>A0A6J5SAL8_9CAUD</name>
<sequence>MSNSGRMSKSQIDWDMIDTYAELKGVSYWARRKWRQRNHVPHKWRIGLVWWSAGRISLKWFQDMDKQNQEEAA</sequence>
<evidence type="ECO:0000313" key="1">
    <source>
        <dbReference type="EMBL" id="CAB4210584.1"/>
    </source>
</evidence>
<dbReference type="EMBL" id="LR797366">
    <property type="protein sequence ID" value="CAB4210584.1"/>
    <property type="molecule type" value="Genomic_DNA"/>
</dbReference>